<accession>A0AB34I4V3</accession>
<evidence type="ECO:0000259" key="5">
    <source>
        <dbReference type="PROSITE" id="PS51165"/>
    </source>
</evidence>
<dbReference type="SUPFAM" id="SSF53335">
    <property type="entry name" value="S-adenosyl-L-methionine-dependent methyltransferases"/>
    <property type="match status" value="1"/>
</dbReference>
<dbReference type="GO" id="GO:0030488">
    <property type="term" value="P:tRNA methylation"/>
    <property type="evidence" value="ECO:0007669"/>
    <property type="project" value="TreeGrafter"/>
</dbReference>
<sequence length="409" mass="45177">MQRLTNDDPESWLNAISIWKNLLELDAKKVKLSQKNANSLKRKVGENDIIAKKLKTEQMQEIQENKECQLEKQIEEETLEQGNFTTKRDKSQEELQNDVAEAVDTHNQNDLTFRVSCRCSGAIAKTFTAQEVGRVIGIALMKQFGWKADLRNPNLEIFIHLSDIYSVVGIPVFRVPLASRAYIKTAGLRSTIAWAMASLAEIKAGAVVLDPMCGLGTILLEAAKEWPDVYYVGADVSDSQLLGACDNLKAAGLKDKIELLKVSVIGDLMPHDGFICHLLLETVKSPPQALVFLITSRLDVQLVLRVGGTIVLLLSEDHHRRLKGCEESSVPLNSKGSRTDKPGSTECLNPEEKAAISEPVSSSFAASNQECLDRMPPFGSLVPVECYRVSLGKTDALIYKYKKSHSPGQ</sequence>
<keyword evidence="3" id="KW-0694">RNA-binding</keyword>
<evidence type="ECO:0000313" key="7">
    <source>
        <dbReference type="Proteomes" id="UP001159641"/>
    </source>
</evidence>
<keyword evidence="2" id="KW-0489">Methyltransferase</keyword>
<dbReference type="PROSITE" id="PS51165">
    <property type="entry name" value="THUMP"/>
    <property type="match status" value="1"/>
</dbReference>
<dbReference type="Pfam" id="PF02926">
    <property type="entry name" value="THUMP"/>
    <property type="match status" value="1"/>
</dbReference>
<comment type="similarity">
    <text evidence="1">Belongs to the methyltransferase superfamily.</text>
</comment>
<keyword evidence="2" id="KW-0808">Transferase</keyword>
<dbReference type="SMART" id="SM00981">
    <property type="entry name" value="THUMP"/>
    <property type="match status" value="1"/>
</dbReference>
<dbReference type="GO" id="GO:0043527">
    <property type="term" value="C:tRNA methyltransferase complex"/>
    <property type="evidence" value="ECO:0007669"/>
    <property type="project" value="UniProtKB-ARBA"/>
</dbReference>
<evidence type="ECO:0000256" key="3">
    <source>
        <dbReference type="PROSITE-ProRule" id="PRU00529"/>
    </source>
</evidence>
<dbReference type="InterPro" id="IPR004114">
    <property type="entry name" value="THUMP_dom"/>
</dbReference>
<evidence type="ECO:0000313" key="6">
    <source>
        <dbReference type="EMBL" id="KAJ8798448.1"/>
    </source>
</evidence>
<dbReference type="SUPFAM" id="SSF143437">
    <property type="entry name" value="THUMP domain-like"/>
    <property type="match status" value="1"/>
</dbReference>
<dbReference type="PANTHER" id="PTHR14911:SF1">
    <property type="entry name" value="THUMP DOMAIN-CONTAINING PROTEIN 2"/>
    <property type="match status" value="1"/>
</dbReference>
<organism evidence="6 7">
    <name type="scientific">Eschrichtius robustus</name>
    <name type="common">California gray whale</name>
    <name type="synonym">Eschrichtius gibbosus</name>
    <dbReference type="NCBI Taxonomy" id="9764"/>
    <lineage>
        <taxon>Eukaryota</taxon>
        <taxon>Metazoa</taxon>
        <taxon>Chordata</taxon>
        <taxon>Craniata</taxon>
        <taxon>Vertebrata</taxon>
        <taxon>Euteleostomi</taxon>
        <taxon>Mammalia</taxon>
        <taxon>Eutheria</taxon>
        <taxon>Laurasiatheria</taxon>
        <taxon>Artiodactyla</taxon>
        <taxon>Whippomorpha</taxon>
        <taxon>Cetacea</taxon>
        <taxon>Mysticeti</taxon>
        <taxon>Eschrichtiidae</taxon>
        <taxon>Eschrichtius</taxon>
    </lineage>
</organism>
<dbReference type="InterPro" id="IPR029063">
    <property type="entry name" value="SAM-dependent_MTases_sf"/>
</dbReference>
<dbReference type="EMBL" id="JAIQCJ010000056">
    <property type="protein sequence ID" value="KAJ8798448.1"/>
    <property type="molecule type" value="Genomic_DNA"/>
</dbReference>
<dbReference type="PANTHER" id="PTHR14911">
    <property type="entry name" value="THUMP DOMAIN-CONTAINING"/>
    <property type="match status" value="1"/>
</dbReference>
<evidence type="ECO:0000256" key="4">
    <source>
        <dbReference type="SAM" id="MobiDB-lite"/>
    </source>
</evidence>
<protein>
    <recommendedName>
        <fullName evidence="5">THUMP domain-containing protein</fullName>
    </recommendedName>
</protein>
<comment type="caution">
    <text evidence="6">The sequence shown here is derived from an EMBL/GenBank/DDBJ whole genome shotgun (WGS) entry which is preliminary data.</text>
</comment>
<evidence type="ECO:0000256" key="1">
    <source>
        <dbReference type="ARBA" id="ARBA00008361"/>
    </source>
</evidence>
<dbReference type="Proteomes" id="UP001159641">
    <property type="component" value="Unassembled WGS sequence"/>
</dbReference>
<dbReference type="GO" id="GO:0003723">
    <property type="term" value="F:RNA binding"/>
    <property type="evidence" value="ECO:0007669"/>
    <property type="project" value="UniProtKB-UniRule"/>
</dbReference>
<dbReference type="GO" id="GO:0016423">
    <property type="term" value="F:tRNA (guanine) methyltransferase activity"/>
    <property type="evidence" value="ECO:0007669"/>
    <property type="project" value="TreeGrafter"/>
</dbReference>
<dbReference type="FunFam" id="3.30.2130.30:FF:000005">
    <property type="entry name" value="THUMP domain containing 2, isoform CRA_b"/>
    <property type="match status" value="1"/>
</dbReference>
<feature type="domain" description="THUMP" evidence="5">
    <location>
        <begin position="53"/>
        <end position="172"/>
    </location>
</feature>
<proteinExistence type="inferred from homology"/>
<dbReference type="CDD" id="cd02440">
    <property type="entry name" value="AdoMet_MTases"/>
    <property type="match status" value="1"/>
</dbReference>
<feature type="region of interest" description="Disordered" evidence="4">
    <location>
        <begin position="327"/>
        <end position="346"/>
    </location>
</feature>
<dbReference type="InterPro" id="IPR000241">
    <property type="entry name" value="RlmKL-like_Mtase"/>
</dbReference>
<dbReference type="Gene3D" id="3.40.50.150">
    <property type="entry name" value="Vaccinia Virus protein VP39"/>
    <property type="match status" value="1"/>
</dbReference>
<evidence type="ECO:0000256" key="2">
    <source>
        <dbReference type="ARBA" id="ARBA00022603"/>
    </source>
</evidence>
<gene>
    <name evidence="6" type="ORF">J1605_016727</name>
</gene>
<keyword evidence="7" id="KW-1185">Reference proteome</keyword>
<name>A0AB34I4V3_ESCRO</name>
<dbReference type="Gene3D" id="3.30.2130.30">
    <property type="match status" value="1"/>
</dbReference>
<dbReference type="CDD" id="cd11715">
    <property type="entry name" value="THUMP_AdoMetMT"/>
    <property type="match status" value="1"/>
</dbReference>
<dbReference type="Pfam" id="PF01170">
    <property type="entry name" value="UPF0020"/>
    <property type="match status" value="1"/>
</dbReference>
<reference evidence="6 7" key="1">
    <citation type="submission" date="2022-11" db="EMBL/GenBank/DDBJ databases">
        <title>Whole genome sequence of Eschrichtius robustus ER-17-0199.</title>
        <authorList>
            <person name="Bruniche-Olsen A."/>
            <person name="Black A.N."/>
            <person name="Fields C.J."/>
            <person name="Walden K."/>
            <person name="Dewoody J.A."/>
        </authorList>
    </citation>
    <scope>NUCLEOTIDE SEQUENCE [LARGE SCALE GENOMIC DNA]</scope>
    <source>
        <strain evidence="6">ER-17-0199</strain>
        <tissue evidence="6">Blubber</tissue>
    </source>
</reference>
<dbReference type="AlphaFoldDB" id="A0AB34I4V3"/>